<dbReference type="RefSeq" id="XP_025510079.1">
    <property type="nucleotide sequence ID" value="XM_025654596.1"/>
</dbReference>
<dbReference type="GeneID" id="37157998"/>
<evidence type="ECO:0000256" key="1">
    <source>
        <dbReference type="SAM" id="Phobius"/>
    </source>
</evidence>
<gene>
    <name evidence="3" type="ORF">BO85DRAFT_208543</name>
</gene>
<organism evidence="3 4">
    <name type="scientific">Aspergillus piperis CBS 112811</name>
    <dbReference type="NCBI Taxonomy" id="1448313"/>
    <lineage>
        <taxon>Eukaryota</taxon>
        <taxon>Fungi</taxon>
        <taxon>Dikarya</taxon>
        <taxon>Ascomycota</taxon>
        <taxon>Pezizomycotina</taxon>
        <taxon>Eurotiomycetes</taxon>
        <taxon>Eurotiomycetidae</taxon>
        <taxon>Eurotiales</taxon>
        <taxon>Aspergillaceae</taxon>
        <taxon>Aspergillus</taxon>
        <taxon>Aspergillus subgen. Circumdati</taxon>
    </lineage>
</organism>
<feature type="transmembrane region" description="Helical" evidence="1">
    <location>
        <begin position="44"/>
        <end position="63"/>
    </location>
</feature>
<accession>A0A8G1QRB0</accession>
<keyword evidence="1" id="KW-0472">Membrane</keyword>
<keyword evidence="2" id="KW-0732">Signal</keyword>
<sequence>MVLFFILLSPLIFVSWRALAAVGIQLEDRGDVSLAWIIFPGDPAAGISLLCLLVCRQAVLACMQCFETAYIRRGLVSGWLPGWLPPLLLSGRQDRMAGWSRRDVAARYGGDFACMAFCAAMGWVVVRFTLDVDDYVECMSLCRKRQIISIYLHGVRNSL</sequence>
<evidence type="ECO:0000313" key="3">
    <source>
        <dbReference type="EMBL" id="RAH52157.1"/>
    </source>
</evidence>
<dbReference type="Proteomes" id="UP000249526">
    <property type="component" value="Unassembled WGS sequence"/>
</dbReference>
<name>A0A8G1QRB0_9EURO</name>
<feature type="transmembrane region" description="Helical" evidence="1">
    <location>
        <begin position="105"/>
        <end position="126"/>
    </location>
</feature>
<proteinExistence type="predicted"/>
<evidence type="ECO:0000313" key="4">
    <source>
        <dbReference type="Proteomes" id="UP000249526"/>
    </source>
</evidence>
<reference evidence="3 4" key="1">
    <citation type="submission" date="2018-02" db="EMBL/GenBank/DDBJ databases">
        <title>The genomes of Aspergillus section Nigri reveals drivers in fungal speciation.</title>
        <authorList>
            <consortium name="DOE Joint Genome Institute"/>
            <person name="Vesth T.C."/>
            <person name="Nybo J."/>
            <person name="Theobald S."/>
            <person name="Brandl J."/>
            <person name="Frisvad J.C."/>
            <person name="Nielsen K.F."/>
            <person name="Lyhne E.K."/>
            <person name="Kogle M.E."/>
            <person name="Kuo A."/>
            <person name="Riley R."/>
            <person name="Clum A."/>
            <person name="Nolan M."/>
            <person name="Lipzen A."/>
            <person name="Salamov A."/>
            <person name="Henrissat B."/>
            <person name="Wiebenga A."/>
            <person name="De vries R.P."/>
            <person name="Grigoriev I.V."/>
            <person name="Mortensen U.H."/>
            <person name="Andersen M.R."/>
            <person name="Baker S.E."/>
        </authorList>
    </citation>
    <scope>NUCLEOTIDE SEQUENCE [LARGE SCALE GENOMIC DNA]</scope>
    <source>
        <strain evidence="3 4">CBS 112811</strain>
    </source>
</reference>
<protein>
    <submittedName>
        <fullName evidence="3">Uncharacterized protein</fullName>
    </submittedName>
</protein>
<evidence type="ECO:0000256" key="2">
    <source>
        <dbReference type="SAM" id="SignalP"/>
    </source>
</evidence>
<keyword evidence="4" id="KW-1185">Reference proteome</keyword>
<dbReference type="AlphaFoldDB" id="A0A8G1QRB0"/>
<feature type="signal peptide" evidence="2">
    <location>
        <begin position="1"/>
        <end position="20"/>
    </location>
</feature>
<feature type="chain" id="PRO_5034779730" evidence="2">
    <location>
        <begin position="21"/>
        <end position="159"/>
    </location>
</feature>
<dbReference type="EMBL" id="KZ825087">
    <property type="protein sequence ID" value="RAH52157.1"/>
    <property type="molecule type" value="Genomic_DNA"/>
</dbReference>
<keyword evidence="1" id="KW-1133">Transmembrane helix</keyword>
<keyword evidence="1" id="KW-0812">Transmembrane</keyword>